<name>A0A0F9C165_9ZZZZ</name>
<evidence type="ECO:0000313" key="1">
    <source>
        <dbReference type="EMBL" id="KKK96289.1"/>
    </source>
</evidence>
<organism evidence="1">
    <name type="scientific">marine sediment metagenome</name>
    <dbReference type="NCBI Taxonomy" id="412755"/>
    <lineage>
        <taxon>unclassified sequences</taxon>
        <taxon>metagenomes</taxon>
        <taxon>ecological metagenomes</taxon>
    </lineage>
</organism>
<reference evidence="1" key="1">
    <citation type="journal article" date="2015" name="Nature">
        <title>Complex archaea that bridge the gap between prokaryotes and eukaryotes.</title>
        <authorList>
            <person name="Spang A."/>
            <person name="Saw J.H."/>
            <person name="Jorgensen S.L."/>
            <person name="Zaremba-Niedzwiedzka K."/>
            <person name="Martijn J."/>
            <person name="Lind A.E."/>
            <person name="van Eijk R."/>
            <person name="Schleper C."/>
            <person name="Guy L."/>
            <person name="Ettema T.J."/>
        </authorList>
    </citation>
    <scope>NUCLEOTIDE SEQUENCE</scope>
</reference>
<dbReference type="AlphaFoldDB" id="A0A0F9C165"/>
<protein>
    <submittedName>
        <fullName evidence="1">Uncharacterized protein</fullName>
    </submittedName>
</protein>
<sequence length="87" mass="9532">MARKPSRTELLLSNCAYWAVNALGVKGSPGHVGEIQKISLLNILEASREFAIVGEDNDSTVCYQGIKATYIPEDGWRGWKEAPPGQQ</sequence>
<comment type="caution">
    <text evidence="1">The sequence shown here is derived from an EMBL/GenBank/DDBJ whole genome shotgun (WGS) entry which is preliminary data.</text>
</comment>
<accession>A0A0F9C165</accession>
<proteinExistence type="predicted"/>
<gene>
    <name evidence="1" type="ORF">LCGC14_2664260</name>
</gene>
<dbReference type="EMBL" id="LAZR01046547">
    <property type="protein sequence ID" value="KKK96289.1"/>
    <property type="molecule type" value="Genomic_DNA"/>
</dbReference>